<dbReference type="PANTHER" id="PTHR11709">
    <property type="entry name" value="MULTI-COPPER OXIDASE"/>
    <property type="match status" value="1"/>
</dbReference>
<dbReference type="CDD" id="cd13899">
    <property type="entry name" value="CuRO_3_Fet3p"/>
    <property type="match status" value="1"/>
</dbReference>
<dbReference type="STRING" id="269621.A0A238FC37"/>
<dbReference type="SUPFAM" id="SSF49503">
    <property type="entry name" value="Cupredoxins"/>
    <property type="match status" value="3"/>
</dbReference>
<dbReference type="InterPro" id="IPR011706">
    <property type="entry name" value="Cu-oxidase_C"/>
</dbReference>
<dbReference type="PROSITE" id="PS00080">
    <property type="entry name" value="MULTICOPPER_OXIDASE2"/>
    <property type="match status" value="1"/>
</dbReference>
<evidence type="ECO:0000313" key="13">
    <source>
        <dbReference type="Proteomes" id="UP000198372"/>
    </source>
</evidence>
<dbReference type="Gene3D" id="2.60.40.420">
    <property type="entry name" value="Cupredoxins - blue copper proteins"/>
    <property type="match status" value="3"/>
</dbReference>
<gene>
    <name evidence="12" type="ORF">BQ2448_3499</name>
</gene>
<feature type="chain" id="PRO_5013076639" evidence="8">
    <location>
        <begin position="19"/>
        <end position="672"/>
    </location>
</feature>
<dbReference type="InterPro" id="IPR044130">
    <property type="entry name" value="CuRO_2_Fet3-like"/>
</dbReference>
<dbReference type="OrthoDB" id="2121828at2759"/>
<evidence type="ECO:0000256" key="3">
    <source>
        <dbReference type="ARBA" id="ARBA00022729"/>
    </source>
</evidence>
<proteinExistence type="inferred from homology"/>
<name>A0A238FC37_9BASI</name>
<dbReference type="InterPro" id="IPR002355">
    <property type="entry name" value="Cu_oxidase_Cu_BS"/>
</dbReference>
<keyword evidence="3 8" id="KW-0732">Signal</keyword>
<evidence type="ECO:0000256" key="7">
    <source>
        <dbReference type="SAM" id="Phobius"/>
    </source>
</evidence>
<keyword evidence="7" id="KW-0812">Transmembrane</keyword>
<keyword evidence="7" id="KW-1133">Transmembrane helix</keyword>
<dbReference type="CDD" id="cd13877">
    <property type="entry name" value="CuRO_2_Fet3p_like"/>
    <property type="match status" value="1"/>
</dbReference>
<dbReference type="AlphaFoldDB" id="A0A238FC37"/>
<dbReference type="InterPro" id="IPR045087">
    <property type="entry name" value="Cu-oxidase_fam"/>
</dbReference>
<feature type="signal peptide" evidence="8">
    <location>
        <begin position="1"/>
        <end position="18"/>
    </location>
</feature>
<dbReference type="InterPro" id="IPR033138">
    <property type="entry name" value="Cu_oxidase_CS"/>
</dbReference>
<evidence type="ECO:0000259" key="9">
    <source>
        <dbReference type="Pfam" id="PF00394"/>
    </source>
</evidence>
<feature type="domain" description="Plastocyanin-like" evidence="11">
    <location>
        <begin position="114"/>
        <end position="194"/>
    </location>
</feature>
<keyword evidence="7" id="KW-0472">Membrane</keyword>
<keyword evidence="5" id="KW-0186">Copper</keyword>
<evidence type="ECO:0000256" key="5">
    <source>
        <dbReference type="ARBA" id="ARBA00023008"/>
    </source>
</evidence>
<keyword evidence="6" id="KW-0325">Glycoprotein</keyword>
<dbReference type="InterPro" id="IPR001117">
    <property type="entry name" value="Cu-oxidase_2nd"/>
</dbReference>
<dbReference type="InterPro" id="IPR011707">
    <property type="entry name" value="Cu-oxidase-like_N"/>
</dbReference>
<dbReference type="GO" id="GO:0033215">
    <property type="term" value="P:reductive iron assimilation"/>
    <property type="evidence" value="ECO:0007669"/>
    <property type="project" value="TreeGrafter"/>
</dbReference>
<reference evidence="13" key="1">
    <citation type="submission" date="2016-09" db="EMBL/GenBank/DDBJ databases">
        <authorList>
            <person name="Jeantristanb JTB J.-T."/>
            <person name="Ricardo R."/>
        </authorList>
    </citation>
    <scope>NUCLEOTIDE SEQUENCE [LARGE SCALE GENOMIC DNA]</scope>
</reference>
<keyword evidence="4" id="KW-0560">Oxidoreductase</keyword>
<dbReference type="EMBL" id="FMSP01000006">
    <property type="protein sequence ID" value="SCV70737.1"/>
    <property type="molecule type" value="Genomic_DNA"/>
</dbReference>
<organism evidence="12 13">
    <name type="scientific">Microbotryum intermedium</name>
    <dbReference type="NCBI Taxonomy" id="269621"/>
    <lineage>
        <taxon>Eukaryota</taxon>
        <taxon>Fungi</taxon>
        <taxon>Dikarya</taxon>
        <taxon>Basidiomycota</taxon>
        <taxon>Pucciniomycotina</taxon>
        <taxon>Microbotryomycetes</taxon>
        <taxon>Microbotryales</taxon>
        <taxon>Microbotryaceae</taxon>
        <taxon>Microbotryum</taxon>
    </lineage>
</organism>
<dbReference type="GO" id="GO:0010106">
    <property type="term" value="P:cellular response to iron ion starvation"/>
    <property type="evidence" value="ECO:0007669"/>
    <property type="project" value="TreeGrafter"/>
</dbReference>
<evidence type="ECO:0000256" key="4">
    <source>
        <dbReference type="ARBA" id="ARBA00023002"/>
    </source>
</evidence>
<evidence type="ECO:0000259" key="10">
    <source>
        <dbReference type="Pfam" id="PF07731"/>
    </source>
</evidence>
<evidence type="ECO:0000256" key="2">
    <source>
        <dbReference type="ARBA" id="ARBA00022723"/>
    </source>
</evidence>
<dbReference type="GO" id="GO:0004322">
    <property type="term" value="F:ferroxidase activity"/>
    <property type="evidence" value="ECO:0007669"/>
    <property type="project" value="TreeGrafter"/>
</dbReference>
<dbReference type="PANTHER" id="PTHR11709:SF361">
    <property type="entry name" value="IRON TRANSPORT MULTICOPPER OXIDASE FET3"/>
    <property type="match status" value="1"/>
</dbReference>
<accession>A0A238FC37</accession>
<feature type="domain" description="Plastocyanin-like" evidence="9">
    <location>
        <begin position="202"/>
        <end position="359"/>
    </location>
</feature>
<keyword evidence="13" id="KW-1185">Reference proteome</keyword>
<evidence type="ECO:0000256" key="8">
    <source>
        <dbReference type="SAM" id="SignalP"/>
    </source>
</evidence>
<keyword evidence="2" id="KW-0479">Metal-binding</keyword>
<dbReference type="InterPro" id="IPR008972">
    <property type="entry name" value="Cupredoxin"/>
</dbReference>
<evidence type="ECO:0000259" key="11">
    <source>
        <dbReference type="Pfam" id="PF07732"/>
    </source>
</evidence>
<evidence type="ECO:0000256" key="1">
    <source>
        <dbReference type="ARBA" id="ARBA00010609"/>
    </source>
</evidence>
<evidence type="ECO:0000256" key="6">
    <source>
        <dbReference type="ARBA" id="ARBA00023180"/>
    </source>
</evidence>
<dbReference type="GO" id="GO:0033573">
    <property type="term" value="C:high-affinity iron permease complex"/>
    <property type="evidence" value="ECO:0007669"/>
    <property type="project" value="TreeGrafter"/>
</dbReference>
<dbReference type="Proteomes" id="UP000198372">
    <property type="component" value="Unassembled WGS sequence"/>
</dbReference>
<sequence>MLTNALLTGLIAAGSASAAVHEVWSERYKITTAKANPSGLFERSVVGVNGTWPPPALFVSENDTVVVHAVGRLAHKRAIFRPAHDECVYLIGTSFSDPISVTLAISLAIVFLVSFNTVDDSTVSLHRLQGMYFFNTSYYDGAPGVTQCGIPPNATLTYEIPVSVDKQWGTYWWHAHVDEDYVDGLRAPFIIRPTTEVHQYDDEYTIVLSDWYNQQHSVLVNQFMNWENPTGAEPVPDSAAIYVADKNGNYLSGFNENVTIPFEAGKTYRLRFINAGAFAMFNFWIDEHQMQVIEADGTDTDPYPVDYLGISVAQRYSVLVTAKNTTNSNYLLHANFDVDMFDSYDANVLQVNYTSTISYGASVTAAGAVMPPFDRTPDQDLVPSLVEASLDANREIELGVFFATFDNGINRASFNNITFTHPAVPSLFTQLSMGENASLPAVYGPQTHAIVLQKGEIIDLRVVNWDGNAHPFHLHGHKVQLISVTADSTSNNTSINPPIPASLPNPMRRDTVNVPGEGGAVTLRFAVDNPGTWMFHCHISWHLTAGLAVIFIESPTESQQELVIPQVMKDQCAALGIPSSGNAVGRFSTTDLAGAVRGPYPQVLGWRPKGIGALAGCIITALLGMATVVWYALGGQLDEEELEAEVDRELEAKKNGGLIKRGAKKLFSSSSK</sequence>
<dbReference type="GO" id="GO:0005507">
    <property type="term" value="F:copper ion binding"/>
    <property type="evidence" value="ECO:0007669"/>
    <property type="project" value="InterPro"/>
</dbReference>
<protein>
    <submittedName>
        <fullName evidence="12">BQ2448_3499 protein</fullName>
    </submittedName>
</protein>
<dbReference type="Pfam" id="PF07732">
    <property type="entry name" value="Cu-oxidase_3"/>
    <property type="match status" value="1"/>
</dbReference>
<feature type="transmembrane region" description="Helical" evidence="7">
    <location>
        <begin position="611"/>
        <end position="633"/>
    </location>
</feature>
<dbReference type="Pfam" id="PF00394">
    <property type="entry name" value="Cu-oxidase"/>
    <property type="match status" value="1"/>
</dbReference>
<feature type="domain" description="Plastocyanin-like" evidence="10">
    <location>
        <begin position="420"/>
        <end position="556"/>
    </location>
</feature>
<evidence type="ECO:0000313" key="12">
    <source>
        <dbReference type="EMBL" id="SCV70737.1"/>
    </source>
</evidence>
<comment type="similarity">
    <text evidence="1">Belongs to the multicopper oxidase family.</text>
</comment>
<dbReference type="Pfam" id="PF07731">
    <property type="entry name" value="Cu-oxidase_2"/>
    <property type="match status" value="1"/>
</dbReference>
<dbReference type="PROSITE" id="PS00079">
    <property type="entry name" value="MULTICOPPER_OXIDASE1"/>
    <property type="match status" value="1"/>
</dbReference>